<organism evidence="2 3">
    <name type="scientific">Portunus trituberculatus</name>
    <name type="common">Swimming crab</name>
    <name type="synonym">Neptunus trituberculatus</name>
    <dbReference type="NCBI Taxonomy" id="210409"/>
    <lineage>
        <taxon>Eukaryota</taxon>
        <taxon>Metazoa</taxon>
        <taxon>Ecdysozoa</taxon>
        <taxon>Arthropoda</taxon>
        <taxon>Crustacea</taxon>
        <taxon>Multicrustacea</taxon>
        <taxon>Malacostraca</taxon>
        <taxon>Eumalacostraca</taxon>
        <taxon>Eucarida</taxon>
        <taxon>Decapoda</taxon>
        <taxon>Pleocyemata</taxon>
        <taxon>Brachyura</taxon>
        <taxon>Eubrachyura</taxon>
        <taxon>Portunoidea</taxon>
        <taxon>Portunidae</taxon>
        <taxon>Portuninae</taxon>
        <taxon>Portunus</taxon>
    </lineage>
</organism>
<dbReference type="EMBL" id="VSRR010032946">
    <property type="protein sequence ID" value="MPC71471.1"/>
    <property type="molecule type" value="Genomic_DNA"/>
</dbReference>
<reference evidence="2 3" key="1">
    <citation type="submission" date="2019-05" db="EMBL/GenBank/DDBJ databases">
        <title>Another draft genome of Portunus trituberculatus and its Hox gene families provides insights of decapod evolution.</title>
        <authorList>
            <person name="Jeong J.-H."/>
            <person name="Song I."/>
            <person name="Kim S."/>
            <person name="Choi T."/>
            <person name="Kim D."/>
            <person name="Ryu S."/>
            <person name="Kim W."/>
        </authorList>
    </citation>
    <scope>NUCLEOTIDE SEQUENCE [LARGE SCALE GENOMIC DNA]</scope>
    <source>
        <tissue evidence="2">Muscle</tissue>
    </source>
</reference>
<feature type="compositionally biased region" description="Acidic residues" evidence="1">
    <location>
        <begin position="95"/>
        <end position="122"/>
    </location>
</feature>
<evidence type="ECO:0000313" key="3">
    <source>
        <dbReference type="Proteomes" id="UP000324222"/>
    </source>
</evidence>
<dbReference type="AlphaFoldDB" id="A0A5B7HFE9"/>
<proteinExistence type="predicted"/>
<protein>
    <submittedName>
        <fullName evidence="2">Uncharacterized protein</fullName>
    </submittedName>
</protein>
<name>A0A5B7HFE9_PORTR</name>
<keyword evidence="3" id="KW-1185">Reference proteome</keyword>
<sequence>MQLYQSWQLAFSSHNFGAFLSVSSLLYDLVEQEHVAAHERVLHEPALSFTRRLLRDGKPVPRTLPTARPLGCSPPYRDYTGEGEWVDYATQDHSDMEDERDPVDVEGLDEDALLLDENQDLN</sequence>
<evidence type="ECO:0000256" key="1">
    <source>
        <dbReference type="SAM" id="MobiDB-lite"/>
    </source>
</evidence>
<dbReference type="Proteomes" id="UP000324222">
    <property type="component" value="Unassembled WGS sequence"/>
</dbReference>
<evidence type="ECO:0000313" key="2">
    <source>
        <dbReference type="EMBL" id="MPC71471.1"/>
    </source>
</evidence>
<comment type="caution">
    <text evidence="2">The sequence shown here is derived from an EMBL/GenBank/DDBJ whole genome shotgun (WGS) entry which is preliminary data.</text>
</comment>
<accession>A0A5B7HFE9</accession>
<gene>
    <name evidence="2" type="ORF">E2C01_065749</name>
</gene>
<feature type="region of interest" description="Disordered" evidence="1">
    <location>
        <begin position="58"/>
        <end position="78"/>
    </location>
</feature>
<feature type="region of interest" description="Disordered" evidence="1">
    <location>
        <begin position="90"/>
        <end position="122"/>
    </location>
</feature>